<dbReference type="CDD" id="cd16380">
    <property type="entry name" value="YitT_C"/>
    <property type="match status" value="1"/>
</dbReference>
<dbReference type="EMBL" id="FOQK01000003">
    <property type="protein sequence ID" value="SFH71835.1"/>
    <property type="molecule type" value="Genomic_DNA"/>
</dbReference>
<feature type="transmembrane region" description="Helical" evidence="6">
    <location>
        <begin position="148"/>
        <end position="170"/>
    </location>
</feature>
<dbReference type="AlphaFoldDB" id="A0A1I3CBA1"/>
<dbReference type="Pfam" id="PF10035">
    <property type="entry name" value="DUF2179"/>
    <property type="match status" value="1"/>
</dbReference>
<gene>
    <name evidence="8" type="ORF">SAMN04487861_10332</name>
</gene>
<keyword evidence="2" id="KW-1003">Cell membrane</keyword>
<dbReference type="GO" id="GO:0005886">
    <property type="term" value="C:plasma membrane"/>
    <property type="evidence" value="ECO:0007669"/>
    <property type="project" value="UniProtKB-SubCell"/>
</dbReference>
<dbReference type="Gene3D" id="3.30.70.120">
    <property type="match status" value="1"/>
</dbReference>
<organism evidence="8 9">
    <name type="scientific">Selenomonas ruminantium</name>
    <dbReference type="NCBI Taxonomy" id="971"/>
    <lineage>
        <taxon>Bacteria</taxon>
        <taxon>Bacillati</taxon>
        <taxon>Bacillota</taxon>
        <taxon>Negativicutes</taxon>
        <taxon>Selenomonadales</taxon>
        <taxon>Selenomonadaceae</taxon>
        <taxon>Selenomonas</taxon>
    </lineage>
</organism>
<dbReference type="PANTHER" id="PTHR33545:SF5">
    <property type="entry name" value="UPF0750 MEMBRANE PROTEIN YITT"/>
    <property type="match status" value="1"/>
</dbReference>
<dbReference type="InterPro" id="IPR003740">
    <property type="entry name" value="YitT"/>
</dbReference>
<evidence type="ECO:0000256" key="1">
    <source>
        <dbReference type="ARBA" id="ARBA00004651"/>
    </source>
</evidence>
<dbReference type="Pfam" id="PF02588">
    <property type="entry name" value="YitT_membrane"/>
    <property type="match status" value="1"/>
</dbReference>
<comment type="subcellular location">
    <subcellularLocation>
        <location evidence="1">Cell membrane</location>
        <topology evidence="1">Multi-pass membrane protein</topology>
    </subcellularLocation>
</comment>
<protein>
    <submittedName>
        <fullName evidence="8">Uncharacterized membrane-anchored protein YitT, contains DUF161 and DUF2179 domains</fullName>
    </submittedName>
</protein>
<name>A0A1I3CBA1_SELRU</name>
<sequence>MSDLGIKKHAGRYIQIAIGCLIVCLGFNLFIIPAHLLTGGISGIALIVYYLTGLPVGMQNLAYNLPILYLAYRVFGKLYAWDTIVGTVVLSLILDATHFMVDWNVTQDGMLSAIFGGVMAGIGFGMIFRANANTGGLDVVGAVAKKFYSLDVGTVVFLLNFVIVMASAWMFSVDEALYTLVSIYVTAELTNRVAAGLNREKSIFIVSPAAEKICQDIMENVHRGVTYIEGKGGFAREHKDILFIVVRLTQVSRVKTIVDHYDPQAFMIVSDTSEVSGKGFTLECESYQDARRKWQEEQEKQKFLHNEHD</sequence>
<evidence type="ECO:0000256" key="2">
    <source>
        <dbReference type="ARBA" id="ARBA00022475"/>
    </source>
</evidence>
<feature type="transmembrane region" description="Helical" evidence="6">
    <location>
        <begin position="78"/>
        <end position="97"/>
    </location>
</feature>
<evidence type="ECO:0000313" key="9">
    <source>
        <dbReference type="Proteomes" id="UP000183639"/>
    </source>
</evidence>
<evidence type="ECO:0000256" key="4">
    <source>
        <dbReference type="ARBA" id="ARBA00022989"/>
    </source>
</evidence>
<proteinExistence type="predicted"/>
<feature type="transmembrane region" description="Helical" evidence="6">
    <location>
        <begin position="109"/>
        <end position="128"/>
    </location>
</feature>
<dbReference type="InterPro" id="IPR015867">
    <property type="entry name" value="N-reg_PII/ATP_PRibTrfase_C"/>
</dbReference>
<evidence type="ECO:0000256" key="6">
    <source>
        <dbReference type="SAM" id="Phobius"/>
    </source>
</evidence>
<evidence type="ECO:0000313" key="8">
    <source>
        <dbReference type="EMBL" id="SFH71835.1"/>
    </source>
</evidence>
<keyword evidence="4 6" id="KW-1133">Transmembrane helix</keyword>
<dbReference type="InterPro" id="IPR019264">
    <property type="entry name" value="DUF2179"/>
</dbReference>
<dbReference type="Proteomes" id="UP000183639">
    <property type="component" value="Unassembled WGS sequence"/>
</dbReference>
<evidence type="ECO:0000259" key="7">
    <source>
        <dbReference type="Pfam" id="PF10035"/>
    </source>
</evidence>
<dbReference type="PIRSF" id="PIRSF006483">
    <property type="entry name" value="Membrane_protein_YitT"/>
    <property type="match status" value="1"/>
</dbReference>
<keyword evidence="5 6" id="KW-0472">Membrane</keyword>
<dbReference type="PANTHER" id="PTHR33545">
    <property type="entry name" value="UPF0750 MEMBRANE PROTEIN YITT-RELATED"/>
    <property type="match status" value="1"/>
</dbReference>
<dbReference type="OrthoDB" id="9779786at2"/>
<evidence type="ECO:0000256" key="3">
    <source>
        <dbReference type="ARBA" id="ARBA00022692"/>
    </source>
</evidence>
<reference evidence="8 9" key="1">
    <citation type="submission" date="2016-10" db="EMBL/GenBank/DDBJ databases">
        <authorList>
            <person name="de Groot N.N."/>
        </authorList>
    </citation>
    <scope>NUCLEOTIDE SEQUENCE [LARGE SCALE GENOMIC DNA]</scope>
    <source>
        <strain evidence="8 9">Z108</strain>
    </source>
</reference>
<accession>A0A1I3CBA1</accession>
<dbReference type="RefSeq" id="WP_075442065.1">
    <property type="nucleotide sequence ID" value="NZ_FOQK01000003.1"/>
</dbReference>
<feature type="domain" description="DUF2179" evidence="7">
    <location>
        <begin position="223"/>
        <end position="277"/>
    </location>
</feature>
<feature type="transmembrane region" description="Helical" evidence="6">
    <location>
        <begin position="12"/>
        <end position="31"/>
    </location>
</feature>
<evidence type="ECO:0000256" key="5">
    <source>
        <dbReference type="ARBA" id="ARBA00023136"/>
    </source>
</evidence>
<dbReference type="InterPro" id="IPR051461">
    <property type="entry name" value="UPF0750_membrane"/>
</dbReference>
<keyword evidence="3 6" id="KW-0812">Transmembrane</keyword>
<feature type="transmembrane region" description="Helical" evidence="6">
    <location>
        <begin position="37"/>
        <end position="57"/>
    </location>
</feature>